<dbReference type="Proteomes" id="UP000887226">
    <property type="component" value="Unassembled WGS sequence"/>
</dbReference>
<gene>
    <name evidence="2" type="ORF">BJ878DRAFT_531314</name>
</gene>
<feature type="region of interest" description="Disordered" evidence="1">
    <location>
        <begin position="49"/>
        <end position="84"/>
    </location>
</feature>
<organism evidence="2 3">
    <name type="scientific">Calycina marina</name>
    <dbReference type="NCBI Taxonomy" id="1763456"/>
    <lineage>
        <taxon>Eukaryota</taxon>
        <taxon>Fungi</taxon>
        <taxon>Dikarya</taxon>
        <taxon>Ascomycota</taxon>
        <taxon>Pezizomycotina</taxon>
        <taxon>Leotiomycetes</taxon>
        <taxon>Helotiales</taxon>
        <taxon>Pezizellaceae</taxon>
        <taxon>Calycina</taxon>
    </lineage>
</organism>
<reference evidence="2" key="1">
    <citation type="journal article" date="2021" name="IMA Fungus">
        <title>Genomic characterization of three marine fungi, including Emericellopsis atlantica sp. nov. with signatures of a generalist lifestyle and marine biomass degradation.</title>
        <authorList>
            <person name="Hagestad O.C."/>
            <person name="Hou L."/>
            <person name="Andersen J.H."/>
            <person name="Hansen E.H."/>
            <person name="Altermark B."/>
            <person name="Li C."/>
            <person name="Kuhnert E."/>
            <person name="Cox R.J."/>
            <person name="Crous P.W."/>
            <person name="Spatafora J.W."/>
            <person name="Lail K."/>
            <person name="Amirebrahimi M."/>
            <person name="Lipzen A."/>
            <person name="Pangilinan J."/>
            <person name="Andreopoulos W."/>
            <person name="Hayes R.D."/>
            <person name="Ng V."/>
            <person name="Grigoriev I.V."/>
            <person name="Jackson S.A."/>
            <person name="Sutton T.D.S."/>
            <person name="Dobson A.D.W."/>
            <person name="Rama T."/>
        </authorList>
    </citation>
    <scope>NUCLEOTIDE SEQUENCE</scope>
    <source>
        <strain evidence="2">TRa3180A</strain>
    </source>
</reference>
<accession>A0A9P8CJB4</accession>
<proteinExistence type="predicted"/>
<dbReference type="EMBL" id="MU253737">
    <property type="protein sequence ID" value="KAG9249299.1"/>
    <property type="molecule type" value="Genomic_DNA"/>
</dbReference>
<evidence type="ECO:0000313" key="3">
    <source>
        <dbReference type="Proteomes" id="UP000887226"/>
    </source>
</evidence>
<dbReference type="AlphaFoldDB" id="A0A9P8CJB4"/>
<name>A0A9P8CJB4_9HELO</name>
<evidence type="ECO:0000256" key="1">
    <source>
        <dbReference type="SAM" id="MobiDB-lite"/>
    </source>
</evidence>
<comment type="caution">
    <text evidence="2">The sequence shown here is derived from an EMBL/GenBank/DDBJ whole genome shotgun (WGS) entry which is preliminary data.</text>
</comment>
<protein>
    <submittedName>
        <fullName evidence="2">Uncharacterized protein</fullName>
    </submittedName>
</protein>
<feature type="region of interest" description="Disordered" evidence="1">
    <location>
        <begin position="269"/>
        <end position="305"/>
    </location>
</feature>
<dbReference type="OrthoDB" id="3926760at2759"/>
<feature type="region of interest" description="Disordered" evidence="1">
    <location>
        <begin position="319"/>
        <end position="341"/>
    </location>
</feature>
<evidence type="ECO:0000313" key="2">
    <source>
        <dbReference type="EMBL" id="KAG9249299.1"/>
    </source>
</evidence>
<sequence>MPAVAVKGAIIVASVVAAAAIAIYESPQARQFAEDVRRRIAIALHSLGDEINPPQTPRFNRPEDAEGFMQSSTAAGVDADEESKKRQREELMYWNAIHLEKLERQKKERPETKARGSSFDDFLKQDVGAEKGTMVLNTGADSNQENEGLRSRGLQGLNRSAVYANPFADEHHIDWDEQRAIDASLMSPEVSEKAEAMSEGLYSAHDDQRRATIAENLAAAVPDPPVSYPTEEDMESSRNYTNMSERDNSAFASIHAWADNANSSFYSPLPTTPRAASPERAASPISPSLSDPGESVPGEATPTYSASVLSAEEVWAPRSVATSEGDIMSVDGISTPGSWTEVGSVVSDNDVATGSVVQGSGMQH</sequence>
<keyword evidence="3" id="KW-1185">Reference proteome</keyword>
<feature type="compositionally biased region" description="Low complexity" evidence="1">
    <location>
        <begin position="273"/>
        <end position="288"/>
    </location>
</feature>